<keyword evidence="4" id="KW-0238">DNA-binding</keyword>
<dbReference type="Pfam" id="PF08281">
    <property type="entry name" value="Sigma70_r4_2"/>
    <property type="match status" value="1"/>
</dbReference>
<name>A0A7Y9UU76_9ACTN</name>
<dbReference type="GO" id="GO:0003677">
    <property type="term" value="F:DNA binding"/>
    <property type="evidence" value="ECO:0007669"/>
    <property type="project" value="UniProtKB-KW"/>
</dbReference>
<evidence type="ECO:0000256" key="5">
    <source>
        <dbReference type="ARBA" id="ARBA00023163"/>
    </source>
</evidence>
<dbReference type="PANTHER" id="PTHR43133">
    <property type="entry name" value="RNA POLYMERASE ECF-TYPE SIGMA FACTO"/>
    <property type="match status" value="1"/>
</dbReference>
<protein>
    <submittedName>
        <fullName evidence="7">RNA polymerase sigma factor (Sigma-70 family)</fullName>
    </submittedName>
</protein>
<evidence type="ECO:0000256" key="3">
    <source>
        <dbReference type="ARBA" id="ARBA00023082"/>
    </source>
</evidence>
<organism evidence="7 8">
    <name type="scientific">Nocardioides daedukensis</name>
    <dbReference type="NCBI Taxonomy" id="634462"/>
    <lineage>
        <taxon>Bacteria</taxon>
        <taxon>Bacillati</taxon>
        <taxon>Actinomycetota</taxon>
        <taxon>Actinomycetes</taxon>
        <taxon>Propionibacteriales</taxon>
        <taxon>Nocardioidaceae</taxon>
        <taxon>Nocardioides</taxon>
    </lineage>
</organism>
<proteinExistence type="inferred from homology"/>
<evidence type="ECO:0000256" key="4">
    <source>
        <dbReference type="ARBA" id="ARBA00023125"/>
    </source>
</evidence>
<dbReference type="NCBIfam" id="TIGR02937">
    <property type="entry name" value="sigma70-ECF"/>
    <property type="match status" value="1"/>
</dbReference>
<evidence type="ECO:0000313" key="8">
    <source>
        <dbReference type="Proteomes" id="UP000540656"/>
    </source>
</evidence>
<keyword evidence="2" id="KW-0805">Transcription regulation</keyword>
<accession>A0A7Y9UU76</accession>
<keyword evidence="8" id="KW-1185">Reference proteome</keyword>
<sequence>MVRTNISLWRRRRHEVIGSPDPEPSHDSPADALGLRDELVRGLRRLSEKQRVVLVLRYIYDQSVQEIAEQTGMNPGTVASHLSRARRAMRSHLDHPATVNVKAGR</sequence>
<dbReference type="InterPro" id="IPR013324">
    <property type="entry name" value="RNA_pol_sigma_r3/r4-like"/>
</dbReference>
<keyword evidence="5" id="KW-0804">Transcription</keyword>
<gene>
    <name evidence="7" type="ORF">BJ980_003102</name>
</gene>
<comment type="similarity">
    <text evidence="1">Belongs to the sigma-70 factor family. ECF subfamily.</text>
</comment>
<dbReference type="PANTHER" id="PTHR43133:SF8">
    <property type="entry name" value="RNA POLYMERASE SIGMA FACTOR HI_1459-RELATED"/>
    <property type="match status" value="1"/>
</dbReference>
<feature type="domain" description="RNA polymerase sigma factor 70 region 4 type 2" evidence="6">
    <location>
        <begin position="37"/>
        <end position="89"/>
    </location>
</feature>
<evidence type="ECO:0000256" key="2">
    <source>
        <dbReference type="ARBA" id="ARBA00023015"/>
    </source>
</evidence>
<dbReference type="InterPro" id="IPR014284">
    <property type="entry name" value="RNA_pol_sigma-70_dom"/>
</dbReference>
<dbReference type="EMBL" id="JACCAA010000001">
    <property type="protein sequence ID" value="NYG60179.1"/>
    <property type="molecule type" value="Genomic_DNA"/>
</dbReference>
<dbReference type="GO" id="GO:0016987">
    <property type="term" value="F:sigma factor activity"/>
    <property type="evidence" value="ECO:0007669"/>
    <property type="project" value="UniProtKB-KW"/>
</dbReference>
<evidence type="ECO:0000256" key="1">
    <source>
        <dbReference type="ARBA" id="ARBA00010641"/>
    </source>
</evidence>
<reference evidence="7 8" key="1">
    <citation type="submission" date="2020-07" db="EMBL/GenBank/DDBJ databases">
        <title>Sequencing the genomes of 1000 actinobacteria strains.</title>
        <authorList>
            <person name="Klenk H.-P."/>
        </authorList>
    </citation>
    <scope>NUCLEOTIDE SEQUENCE [LARGE SCALE GENOMIC DNA]</scope>
    <source>
        <strain evidence="7 8">DSM 23819</strain>
    </source>
</reference>
<dbReference type="Gene3D" id="1.10.10.10">
    <property type="entry name" value="Winged helix-like DNA-binding domain superfamily/Winged helix DNA-binding domain"/>
    <property type="match status" value="1"/>
</dbReference>
<dbReference type="InterPro" id="IPR039425">
    <property type="entry name" value="RNA_pol_sigma-70-like"/>
</dbReference>
<evidence type="ECO:0000313" key="7">
    <source>
        <dbReference type="EMBL" id="NYG60179.1"/>
    </source>
</evidence>
<dbReference type="GO" id="GO:0006352">
    <property type="term" value="P:DNA-templated transcription initiation"/>
    <property type="evidence" value="ECO:0007669"/>
    <property type="project" value="InterPro"/>
</dbReference>
<comment type="caution">
    <text evidence="7">The sequence shown here is derived from an EMBL/GenBank/DDBJ whole genome shotgun (WGS) entry which is preliminary data.</text>
</comment>
<keyword evidence="3" id="KW-0731">Sigma factor</keyword>
<dbReference type="InterPro" id="IPR013249">
    <property type="entry name" value="RNA_pol_sigma70_r4_t2"/>
</dbReference>
<dbReference type="InterPro" id="IPR036388">
    <property type="entry name" value="WH-like_DNA-bd_sf"/>
</dbReference>
<dbReference type="Proteomes" id="UP000540656">
    <property type="component" value="Unassembled WGS sequence"/>
</dbReference>
<dbReference type="CDD" id="cd06171">
    <property type="entry name" value="Sigma70_r4"/>
    <property type="match status" value="1"/>
</dbReference>
<evidence type="ECO:0000259" key="6">
    <source>
        <dbReference type="Pfam" id="PF08281"/>
    </source>
</evidence>
<dbReference type="SUPFAM" id="SSF88659">
    <property type="entry name" value="Sigma3 and sigma4 domains of RNA polymerase sigma factors"/>
    <property type="match status" value="1"/>
</dbReference>
<dbReference type="AlphaFoldDB" id="A0A7Y9UU76"/>